<feature type="chain" id="PRO_5013098653" evidence="1">
    <location>
        <begin position="21"/>
        <end position="215"/>
    </location>
</feature>
<feature type="signal peptide" evidence="1">
    <location>
        <begin position="1"/>
        <end position="20"/>
    </location>
</feature>
<evidence type="ECO:0000256" key="1">
    <source>
        <dbReference type="SAM" id="SignalP"/>
    </source>
</evidence>
<name>A0A224YLL3_9ACAR</name>
<sequence>MVIFFAGFVVCNVVVQVAKGANSCSDSSQIDGWTFFSQSSRFDMLQRNYNHSGRTNNSMCVNIGRNNSDVEEHTVIKNFTYRNLSSKFDKWATAFIKLQFYTDILEYDEYENSDETSTASISEQTYKYAKSTIICNCSRSTEPLLEDSSRQDEYDAATRDHCLKPRCELWVRRNNNESQHRAGELSDSHCCEQFFNKTCAVSTLVRVYDPKICLR</sequence>
<dbReference type="EMBL" id="GFPF01004295">
    <property type="protein sequence ID" value="MAA15441.1"/>
    <property type="molecule type" value="Transcribed_RNA"/>
</dbReference>
<dbReference type="GO" id="GO:0043176">
    <property type="term" value="F:amine binding"/>
    <property type="evidence" value="ECO:0007669"/>
    <property type="project" value="InterPro"/>
</dbReference>
<keyword evidence="1" id="KW-0732">Signal</keyword>
<dbReference type="InterPro" id="IPR002970">
    <property type="entry name" value="Tick_his-bd"/>
</dbReference>
<protein>
    <submittedName>
        <fullName evidence="2">Lipocalin</fullName>
    </submittedName>
</protein>
<proteinExistence type="predicted"/>
<dbReference type="GO" id="GO:0030682">
    <property type="term" value="P:symbiont-mediated perturbation of host defenses"/>
    <property type="evidence" value="ECO:0007669"/>
    <property type="project" value="InterPro"/>
</dbReference>
<dbReference type="SUPFAM" id="SSF50814">
    <property type="entry name" value="Lipocalins"/>
    <property type="match status" value="1"/>
</dbReference>
<dbReference type="AlphaFoldDB" id="A0A224YLL3"/>
<dbReference type="Pfam" id="PF02098">
    <property type="entry name" value="His_binding"/>
    <property type="match status" value="1"/>
</dbReference>
<reference evidence="2" key="1">
    <citation type="journal article" date="2017" name="Parasit. Vectors">
        <title>Sialotranscriptomics of Rhipicephalus zambeziensis reveals intricate expression profiles of secretory proteins and suggests tight temporal transcriptional regulation during blood-feeding.</title>
        <authorList>
            <person name="de Castro M.H."/>
            <person name="de Klerk D."/>
            <person name="Pienaar R."/>
            <person name="Rees D.J.G."/>
            <person name="Mans B.J."/>
        </authorList>
    </citation>
    <scope>NUCLEOTIDE SEQUENCE</scope>
    <source>
        <tissue evidence="2">Salivary glands</tissue>
    </source>
</reference>
<dbReference type="Gene3D" id="2.40.128.20">
    <property type="match status" value="1"/>
</dbReference>
<accession>A0A224YLL3</accession>
<dbReference type="InterPro" id="IPR012674">
    <property type="entry name" value="Calycin"/>
</dbReference>
<evidence type="ECO:0000313" key="2">
    <source>
        <dbReference type="EMBL" id="MAA15441.1"/>
    </source>
</evidence>
<organism evidence="2">
    <name type="scientific">Rhipicephalus zambeziensis</name>
    <dbReference type="NCBI Taxonomy" id="60191"/>
    <lineage>
        <taxon>Eukaryota</taxon>
        <taxon>Metazoa</taxon>
        <taxon>Ecdysozoa</taxon>
        <taxon>Arthropoda</taxon>
        <taxon>Chelicerata</taxon>
        <taxon>Arachnida</taxon>
        <taxon>Acari</taxon>
        <taxon>Parasitiformes</taxon>
        <taxon>Ixodida</taxon>
        <taxon>Ixodoidea</taxon>
        <taxon>Ixodidae</taxon>
        <taxon>Rhipicephalinae</taxon>
        <taxon>Rhipicephalus</taxon>
        <taxon>Rhipicephalus</taxon>
    </lineage>
</organism>